<reference evidence="8" key="1">
    <citation type="submission" date="2021-03" db="EMBL/GenBank/DDBJ databases">
        <title>Draft genome sequence of rust myrtle Austropuccinia psidii MF-1, a brazilian biotype.</title>
        <authorList>
            <person name="Quecine M.C."/>
            <person name="Pachon D.M.R."/>
            <person name="Bonatelli M.L."/>
            <person name="Correr F.H."/>
            <person name="Franceschini L.M."/>
            <person name="Leite T.F."/>
            <person name="Margarido G.R.A."/>
            <person name="Almeida C.A."/>
            <person name="Ferrarezi J.A."/>
            <person name="Labate C.A."/>
        </authorList>
    </citation>
    <scope>NUCLEOTIDE SEQUENCE</scope>
    <source>
        <strain evidence="8">MF-1</strain>
    </source>
</reference>
<evidence type="ECO:0000259" key="7">
    <source>
        <dbReference type="Pfam" id="PF12348"/>
    </source>
</evidence>
<dbReference type="GO" id="GO:0005874">
    <property type="term" value="C:microtubule"/>
    <property type="evidence" value="ECO:0007669"/>
    <property type="project" value="UniProtKB-KW"/>
</dbReference>
<feature type="compositionally biased region" description="Acidic residues" evidence="6">
    <location>
        <begin position="1189"/>
        <end position="1199"/>
    </location>
</feature>
<dbReference type="GO" id="GO:0051301">
    <property type="term" value="P:cell division"/>
    <property type="evidence" value="ECO:0007669"/>
    <property type="project" value="UniProtKB-KW"/>
</dbReference>
<feature type="domain" description="CLASP N-terminal" evidence="7">
    <location>
        <begin position="205"/>
        <end position="436"/>
    </location>
</feature>
<feature type="compositionally biased region" description="Basic and acidic residues" evidence="6">
    <location>
        <begin position="1111"/>
        <end position="1120"/>
    </location>
</feature>
<keyword evidence="5" id="KW-0131">Cell cycle</keyword>
<keyword evidence="4" id="KW-0493">Microtubule</keyword>
<keyword evidence="3" id="KW-0132">Cell division</keyword>
<feature type="compositionally biased region" description="Polar residues" evidence="6">
    <location>
        <begin position="635"/>
        <end position="667"/>
    </location>
</feature>
<feature type="compositionally biased region" description="Low complexity" evidence="6">
    <location>
        <begin position="754"/>
        <end position="763"/>
    </location>
</feature>
<dbReference type="Gene3D" id="1.25.10.10">
    <property type="entry name" value="Leucine-rich Repeat Variant"/>
    <property type="match status" value="1"/>
</dbReference>
<feature type="compositionally biased region" description="Low complexity" evidence="6">
    <location>
        <begin position="1055"/>
        <end position="1067"/>
    </location>
</feature>
<feature type="compositionally biased region" description="Basic and acidic residues" evidence="6">
    <location>
        <begin position="1200"/>
        <end position="1216"/>
    </location>
</feature>
<feature type="compositionally biased region" description="Low complexity" evidence="6">
    <location>
        <begin position="902"/>
        <end position="943"/>
    </location>
</feature>
<evidence type="ECO:0000256" key="2">
    <source>
        <dbReference type="ARBA" id="ARBA00009549"/>
    </source>
</evidence>
<protein>
    <recommendedName>
        <fullName evidence="7">CLASP N-terminal domain-containing protein</fullName>
    </recommendedName>
</protein>
<comment type="caution">
    <text evidence="8">The sequence shown here is derived from an EMBL/GenBank/DDBJ whole genome shotgun (WGS) entry which is preliminary data.</text>
</comment>
<evidence type="ECO:0000256" key="5">
    <source>
        <dbReference type="ARBA" id="ARBA00022776"/>
    </source>
</evidence>
<dbReference type="EMBL" id="AVOT02001495">
    <property type="protein sequence ID" value="MBW0467125.1"/>
    <property type="molecule type" value="Genomic_DNA"/>
</dbReference>
<evidence type="ECO:0000313" key="8">
    <source>
        <dbReference type="EMBL" id="MBW0467125.1"/>
    </source>
</evidence>
<name>A0A9Q3GH94_9BASI</name>
<gene>
    <name evidence="8" type="ORF">O181_006840</name>
</gene>
<keyword evidence="9" id="KW-1185">Reference proteome</keyword>
<dbReference type="Proteomes" id="UP000765509">
    <property type="component" value="Unassembled WGS sequence"/>
</dbReference>
<proteinExistence type="inferred from homology"/>
<feature type="compositionally biased region" description="Pro residues" evidence="6">
    <location>
        <begin position="698"/>
        <end position="709"/>
    </location>
</feature>
<feature type="compositionally biased region" description="Basic residues" evidence="6">
    <location>
        <begin position="738"/>
        <end position="749"/>
    </location>
</feature>
<evidence type="ECO:0000256" key="3">
    <source>
        <dbReference type="ARBA" id="ARBA00022618"/>
    </source>
</evidence>
<dbReference type="Pfam" id="PF12348">
    <property type="entry name" value="CLASP_N"/>
    <property type="match status" value="1"/>
</dbReference>
<dbReference type="OrthoDB" id="46159at2759"/>
<feature type="region of interest" description="Disordered" evidence="6">
    <location>
        <begin position="847"/>
        <end position="964"/>
    </location>
</feature>
<feature type="compositionally biased region" description="Polar residues" evidence="6">
    <location>
        <begin position="578"/>
        <end position="591"/>
    </location>
</feature>
<organism evidence="8 9">
    <name type="scientific">Austropuccinia psidii MF-1</name>
    <dbReference type="NCBI Taxonomy" id="1389203"/>
    <lineage>
        <taxon>Eukaryota</taxon>
        <taxon>Fungi</taxon>
        <taxon>Dikarya</taxon>
        <taxon>Basidiomycota</taxon>
        <taxon>Pucciniomycotina</taxon>
        <taxon>Pucciniomycetes</taxon>
        <taxon>Pucciniales</taxon>
        <taxon>Sphaerophragmiaceae</taxon>
        <taxon>Austropuccinia</taxon>
    </lineage>
</organism>
<comment type="similarity">
    <text evidence="2">Belongs to the CLASP family.</text>
</comment>
<dbReference type="GO" id="GO:0005819">
    <property type="term" value="C:spindle"/>
    <property type="evidence" value="ECO:0007669"/>
    <property type="project" value="UniProtKB-SubCell"/>
</dbReference>
<dbReference type="InterPro" id="IPR016024">
    <property type="entry name" value="ARM-type_fold"/>
</dbReference>
<sequence>MISQIKLHLTNPQKPKSNKEGNQNLHTCKHDFFSLPIDLEQFKEGIFHYSDMQLTRHQEAFMETAFYFDSWEEENQQSATGGDILVVNGELQECELQKKWFAWGRGWHATRNWRASLGNLAWWCATARDRPSFYSRDTPFLAESPTPVHCTACILISHFSSRFSPSSLSTHFISFCSNLAVNMVKKDPIDLIRITSANQCLQEFELLKGALSIEESEDTWQKIDASLKRFSAVIRGGACDYPEEFLRCWKETEIVRGLVNAMCTERTRLSGTALDLVGLTSRLGSYWDSAVPFYVPSIIKLLGRASKIYVARATMTLISLIKGSKSVAFLPYLNDGLSEKSLSMRIGCSEALFCCLSSILENDGNQPQSSKSRPANKDSLNKRLNDIEKAIATGGRDRDPKVRVIFKRIWELYEQHWPSRAVNFSQPLTPTIRRYLGISVASAPAMPAPATSALSGRAHHSLNSSKSNVNSVAESAREKLSLNAHQRAGSKNLAEKVAQTIAKNVEPSLKSQNTQISVPITTNSGDLATLRKAMMVPLPPDDPKECYEQKAGRVAGRADALPPRPGLIAEGSLHKPYSSGSIMKRSNSTMRAQRVPFPTPNEPLNAACSNAPTLTAGRAPLQPSQSTSHAKDTLSKSLNIPHQSGSNSSHPPVKPNASQTASNTTKASLKPSRPGSDSVPTNSQVSLPTRPLPRRAAGPPPLQHRPGPPLAGNANVSNQSNTQSSKVAASEAGPIIKQTRKAFKPKKNGQKALSGFSAGSSQASSTKVAATVTANLAPTPVQAQLPSVLPEAPQTETRLDAPKMEIAPMDSKTAMLPEDPKINIVLVDPKMPTAPDHEQFTNALHIPALNPLPSSPTPPPQTLSQVTSSPPIQAGFHPAPSPPPQAEVHSAPSPPPQAGFHSASSPSPKTSLQSASSSSPQSPFQAVPSPSPQTIFQPTSSSPPQSPLREVPSPPSQLDSQPLPTMEKPIELTTTSGIGLAIAASEGCDKTETKLLSTLNCTTPAHEPPSHTNRFLSIGIETPGPKICTRLPDDLIVPMSIPLPPSPNSPFIGQTSGVSPSKSTSSSLRKKLGRKSIATQRTPRGITKTVTCHSEVFKDKTNDAALSLGRSRQESRRELDNNSSPLKIVKSGEHCGEDDCDGDETQKGLDQEGLLVDFDHEDTIWIPRPPTLHQDLVPLSSVFGINSTIEEESEEEEGPEEKRLRLDENESNKASEESLPSSCPVKQVGSLEGSNEAGEKVGCRDHSIFQWDQGEHQSISANDDSTDKTISCLKEPPPFLEGDLTVNDGRSFLTNFLKGIRDEDQSTPASGMADEISQHSKALTAQTAGCLFTVGAQYTIALFSLPAVHSTAQYSSTQSHTPLPTLSPTCSDSKSDFIPIFNPAALHPALSFPDPSWSPPLTPFRPAVSLPLLRGSVVAEHIGAAVFVVVEILDPLQILDIHLILIRPILSGLADWYKLIETNHQRIALVGVAD</sequence>
<feature type="region of interest" description="Disordered" evidence="6">
    <location>
        <begin position="578"/>
        <end position="763"/>
    </location>
</feature>
<dbReference type="SUPFAM" id="SSF48371">
    <property type="entry name" value="ARM repeat"/>
    <property type="match status" value="1"/>
</dbReference>
<evidence type="ECO:0000256" key="6">
    <source>
        <dbReference type="SAM" id="MobiDB-lite"/>
    </source>
</evidence>
<feature type="compositionally biased region" description="Polar residues" evidence="6">
    <location>
        <begin position="714"/>
        <end position="727"/>
    </location>
</feature>
<accession>A0A9Q3GH94</accession>
<evidence type="ECO:0000313" key="9">
    <source>
        <dbReference type="Proteomes" id="UP000765509"/>
    </source>
</evidence>
<evidence type="ECO:0000256" key="1">
    <source>
        <dbReference type="ARBA" id="ARBA00004186"/>
    </source>
</evidence>
<comment type="subcellular location">
    <subcellularLocation>
        <location evidence="1">Cytoplasm</location>
        <location evidence="1">Cytoskeleton</location>
        <location evidence="1">Spindle</location>
    </subcellularLocation>
</comment>
<dbReference type="InterPro" id="IPR011989">
    <property type="entry name" value="ARM-like"/>
</dbReference>
<keyword evidence="5" id="KW-0498">Mitosis</keyword>
<feature type="compositionally biased region" description="Low complexity" evidence="6">
    <location>
        <begin position="862"/>
        <end position="871"/>
    </location>
</feature>
<evidence type="ECO:0000256" key="4">
    <source>
        <dbReference type="ARBA" id="ARBA00022701"/>
    </source>
</evidence>
<feature type="region of interest" description="Disordered" evidence="6">
    <location>
        <begin position="1052"/>
        <end position="1085"/>
    </location>
</feature>
<dbReference type="InterPro" id="IPR024395">
    <property type="entry name" value="CLASP_N_dom"/>
</dbReference>
<feature type="region of interest" description="Disordered" evidence="6">
    <location>
        <begin position="1107"/>
        <end position="1147"/>
    </location>
</feature>
<feature type="region of interest" description="Disordered" evidence="6">
    <location>
        <begin position="1189"/>
        <end position="1238"/>
    </location>
</feature>